<evidence type="ECO:0000256" key="1">
    <source>
        <dbReference type="SAM" id="MobiDB-lite"/>
    </source>
</evidence>
<proteinExistence type="predicted"/>
<gene>
    <name evidence="3" type="ORF">UFOVP689_37</name>
</gene>
<keyword evidence="2" id="KW-0812">Transmembrane</keyword>
<sequence>MDAGSAAIVVACITTLGGIIVGFMQSFKKESKEARRENREDHAVVQMQLRMIYKGLNKVDDKLEAHIQDHREGDYGKTAQADRGNAS</sequence>
<evidence type="ECO:0000313" key="3">
    <source>
        <dbReference type="EMBL" id="CAB4157635.1"/>
    </source>
</evidence>
<organism evidence="3">
    <name type="scientific">uncultured Caudovirales phage</name>
    <dbReference type="NCBI Taxonomy" id="2100421"/>
    <lineage>
        <taxon>Viruses</taxon>
        <taxon>Duplodnaviria</taxon>
        <taxon>Heunggongvirae</taxon>
        <taxon>Uroviricota</taxon>
        <taxon>Caudoviricetes</taxon>
        <taxon>Peduoviridae</taxon>
        <taxon>Maltschvirus</taxon>
        <taxon>Maltschvirus maltsch</taxon>
    </lineage>
</organism>
<keyword evidence="2" id="KW-0472">Membrane</keyword>
<accession>A0A6J5NK70</accession>
<dbReference type="EMBL" id="LR796664">
    <property type="protein sequence ID" value="CAB4157635.1"/>
    <property type="molecule type" value="Genomic_DNA"/>
</dbReference>
<evidence type="ECO:0000256" key="2">
    <source>
        <dbReference type="SAM" id="Phobius"/>
    </source>
</evidence>
<keyword evidence="2" id="KW-1133">Transmembrane helix</keyword>
<feature type="transmembrane region" description="Helical" evidence="2">
    <location>
        <begin position="6"/>
        <end position="27"/>
    </location>
</feature>
<name>A0A6J5NK70_9CAUD</name>
<feature type="region of interest" description="Disordered" evidence="1">
    <location>
        <begin position="67"/>
        <end position="87"/>
    </location>
</feature>
<protein>
    <submittedName>
        <fullName evidence="3">Uncharacterized protein</fullName>
    </submittedName>
</protein>
<reference evidence="3" key="1">
    <citation type="submission" date="2020-04" db="EMBL/GenBank/DDBJ databases">
        <authorList>
            <person name="Chiriac C."/>
            <person name="Salcher M."/>
            <person name="Ghai R."/>
            <person name="Kavagutti S V."/>
        </authorList>
    </citation>
    <scope>NUCLEOTIDE SEQUENCE</scope>
</reference>